<sequence length="47" mass="5504">MTEVWRVGHAENQQEFIMLQYTIDGKPTEFRQYCCNVVANSRRCGPP</sequence>
<proteinExistence type="predicted"/>
<organism evidence="1 2">
    <name type="scientific">Burkholderia pseudomallei (strain 1106a)</name>
    <dbReference type="NCBI Taxonomy" id="357348"/>
    <lineage>
        <taxon>Bacteria</taxon>
        <taxon>Pseudomonadati</taxon>
        <taxon>Pseudomonadota</taxon>
        <taxon>Betaproteobacteria</taxon>
        <taxon>Burkholderiales</taxon>
        <taxon>Burkholderiaceae</taxon>
        <taxon>Burkholderia</taxon>
        <taxon>pseudomallei group</taxon>
    </lineage>
</organism>
<dbReference type="Proteomes" id="UP000006738">
    <property type="component" value="Chromosome I"/>
</dbReference>
<reference evidence="1 2" key="1">
    <citation type="submission" date="2007-02" db="EMBL/GenBank/DDBJ databases">
        <authorList>
            <person name="DeShazer D."/>
            <person name="Woods D.E."/>
            <person name="Nierman W.C."/>
        </authorList>
    </citation>
    <scope>NUCLEOTIDE SEQUENCE [LARGE SCALE GENOMIC DNA]</scope>
    <source>
        <strain evidence="1 2">1106a</strain>
    </source>
</reference>
<evidence type="ECO:0000313" key="1">
    <source>
        <dbReference type="EMBL" id="ABN89157.1"/>
    </source>
</evidence>
<dbReference type="AlphaFoldDB" id="A3NXZ4"/>
<accession>A3NXZ4</accession>
<dbReference type="HOGENOM" id="CLU_3165580_0_0_4"/>
<gene>
    <name evidence="1" type="ordered locus">BURPS1106A_2971</name>
</gene>
<evidence type="ECO:0000313" key="2">
    <source>
        <dbReference type="Proteomes" id="UP000006738"/>
    </source>
</evidence>
<name>A3NXZ4_BURP0</name>
<dbReference type="KEGG" id="bpl:BURPS1106A_2971"/>
<protein>
    <submittedName>
        <fullName evidence="1">Uncharacterized protein</fullName>
    </submittedName>
</protein>
<dbReference type="EMBL" id="CP000572">
    <property type="protein sequence ID" value="ABN89157.1"/>
    <property type="molecule type" value="Genomic_DNA"/>
</dbReference>